<proteinExistence type="predicted"/>
<keyword evidence="1" id="KW-0812">Transmembrane</keyword>
<keyword evidence="1" id="KW-1133">Transmembrane helix</keyword>
<name>A0ABV5AGL0_9BACL</name>
<evidence type="ECO:0000313" key="2">
    <source>
        <dbReference type="EMBL" id="MFB5191407.1"/>
    </source>
</evidence>
<dbReference type="RefSeq" id="WP_275472945.1">
    <property type="nucleotide sequence ID" value="NZ_CP162940.1"/>
</dbReference>
<dbReference type="EMBL" id="JBDXSU010000011">
    <property type="protein sequence ID" value="MFB5191407.1"/>
    <property type="molecule type" value="Genomic_DNA"/>
</dbReference>
<keyword evidence="1" id="KW-0472">Membrane</keyword>
<organism evidence="2 3">
    <name type="scientific">Alicyclobacillus fastidiosus</name>
    <dbReference type="NCBI Taxonomy" id="392011"/>
    <lineage>
        <taxon>Bacteria</taxon>
        <taxon>Bacillati</taxon>
        <taxon>Bacillota</taxon>
        <taxon>Bacilli</taxon>
        <taxon>Bacillales</taxon>
        <taxon>Alicyclobacillaceae</taxon>
        <taxon>Alicyclobacillus</taxon>
    </lineage>
</organism>
<keyword evidence="3" id="KW-1185">Reference proteome</keyword>
<sequence length="48" mass="5404">MIQRTQDPVGNPFLWSLIPIAMYMTFFGIVVGARAVERAHEKEAHCDG</sequence>
<accession>A0ABV5AGL0</accession>
<comment type="caution">
    <text evidence="2">The sequence shown here is derived from an EMBL/GenBank/DDBJ whole genome shotgun (WGS) entry which is preliminary data.</text>
</comment>
<feature type="transmembrane region" description="Helical" evidence="1">
    <location>
        <begin position="12"/>
        <end position="33"/>
    </location>
</feature>
<evidence type="ECO:0000256" key="1">
    <source>
        <dbReference type="SAM" id="Phobius"/>
    </source>
</evidence>
<protein>
    <submittedName>
        <fullName evidence="2">Uncharacterized protein</fullName>
    </submittedName>
</protein>
<reference evidence="2 3" key="1">
    <citation type="journal article" date="2024" name="Int. J. Mol. Sci.">
        <title>Exploration of Alicyclobacillus spp. Genome in Search of Antibiotic Resistance.</title>
        <authorList>
            <person name="Bucka-Kolendo J."/>
            <person name="Kiousi D.E."/>
            <person name="Dekowska A."/>
            <person name="Mikolajczuk-Szczyrba A."/>
            <person name="Karadedos D.M."/>
            <person name="Michael P."/>
            <person name="Galanis A."/>
            <person name="Sokolowska B."/>
        </authorList>
    </citation>
    <scope>NUCLEOTIDE SEQUENCE [LARGE SCALE GENOMIC DNA]</scope>
    <source>
        <strain evidence="2 3">KKP 3000</strain>
    </source>
</reference>
<evidence type="ECO:0000313" key="3">
    <source>
        <dbReference type="Proteomes" id="UP001579974"/>
    </source>
</evidence>
<gene>
    <name evidence="2" type="ORF">KKP3000_000180</name>
</gene>
<dbReference type="Proteomes" id="UP001579974">
    <property type="component" value="Unassembled WGS sequence"/>
</dbReference>